<name>A0A6A2YYC9_HIBSY</name>
<dbReference type="Proteomes" id="UP000436088">
    <property type="component" value="Unassembled WGS sequence"/>
</dbReference>
<reference evidence="2" key="1">
    <citation type="submission" date="2019-09" db="EMBL/GenBank/DDBJ databases">
        <title>Draft genome information of white flower Hibiscus syriacus.</title>
        <authorList>
            <person name="Kim Y.-M."/>
        </authorList>
    </citation>
    <scope>NUCLEOTIDE SEQUENCE [LARGE SCALE GENOMIC DNA]</scope>
    <source>
        <strain evidence="2">YM2019G1</strain>
    </source>
</reference>
<dbReference type="AlphaFoldDB" id="A0A6A2YYC9"/>
<feature type="region of interest" description="Disordered" evidence="1">
    <location>
        <begin position="48"/>
        <end position="91"/>
    </location>
</feature>
<comment type="caution">
    <text evidence="2">The sequence shown here is derived from an EMBL/GenBank/DDBJ whole genome shotgun (WGS) entry which is preliminary data.</text>
</comment>
<organism evidence="2 3">
    <name type="scientific">Hibiscus syriacus</name>
    <name type="common">Rose of Sharon</name>
    <dbReference type="NCBI Taxonomy" id="106335"/>
    <lineage>
        <taxon>Eukaryota</taxon>
        <taxon>Viridiplantae</taxon>
        <taxon>Streptophyta</taxon>
        <taxon>Embryophyta</taxon>
        <taxon>Tracheophyta</taxon>
        <taxon>Spermatophyta</taxon>
        <taxon>Magnoliopsida</taxon>
        <taxon>eudicotyledons</taxon>
        <taxon>Gunneridae</taxon>
        <taxon>Pentapetalae</taxon>
        <taxon>rosids</taxon>
        <taxon>malvids</taxon>
        <taxon>Malvales</taxon>
        <taxon>Malvaceae</taxon>
        <taxon>Malvoideae</taxon>
        <taxon>Hibiscus</taxon>
    </lineage>
</organism>
<sequence>MGDGFIAITEATWTVRVVVAELLEASSGRLRGIGGVKSSDIEVWQLLGLEEGPEPDPSGSDQWSHRWSRGRSGGGHQSEEEDGSTSVQFVGNGNGTLQLSLSMHSITSLLKQQSDDGAELVLGSKISWGSINTTLSLQ</sequence>
<gene>
    <name evidence="2" type="ORF">F3Y22_tig00111137pilonHSYRG00020</name>
</gene>
<dbReference type="EMBL" id="VEPZ02001243">
    <property type="protein sequence ID" value="KAE8684317.1"/>
    <property type="molecule type" value="Genomic_DNA"/>
</dbReference>
<evidence type="ECO:0000313" key="3">
    <source>
        <dbReference type="Proteomes" id="UP000436088"/>
    </source>
</evidence>
<keyword evidence="3" id="KW-1185">Reference proteome</keyword>
<protein>
    <submittedName>
        <fullName evidence="2">Uncharacterized protein</fullName>
    </submittedName>
</protein>
<evidence type="ECO:0000313" key="2">
    <source>
        <dbReference type="EMBL" id="KAE8684317.1"/>
    </source>
</evidence>
<evidence type="ECO:0000256" key="1">
    <source>
        <dbReference type="SAM" id="MobiDB-lite"/>
    </source>
</evidence>
<proteinExistence type="predicted"/>
<accession>A0A6A2YYC9</accession>